<organism evidence="2 3">
    <name type="scientific">Autumnicola patrickiae</name>
    <dbReference type="NCBI Taxonomy" id="3075591"/>
    <lineage>
        <taxon>Bacteria</taxon>
        <taxon>Pseudomonadati</taxon>
        <taxon>Bacteroidota</taxon>
        <taxon>Flavobacteriia</taxon>
        <taxon>Flavobacteriales</taxon>
        <taxon>Flavobacteriaceae</taxon>
        <taxon>Autumnicola</taxon>
    </lineage>
</organism>
<dbReference type="RefSeq" id="WP_311686008.1">
    <property type="nucleotide sequence ID" value="NZ_JAVRHM010000017.1"/>
</dbReference>
<keyword evidence="3" id="KW-1185">Reference proteome</keyword>
<reference evidence="2 3" key="1">
    <citation type="submission" date="2023-09" db="EMBL/GenBank/DDBJ databases">
        <authorList>
            <person name="Rey-Velasco X."/>
        </authorList>
    </citation>
    <scope>NUCLEOTIDE SEQUENCE [LARGE SCALE GENOMIC DNA]</scope>
    <source>
        <strain evidence="2 3">F188</strain>
    </source>
</reference>
<comment type="caution">
    <text evidence="2">The sequence shown here is derived from an EMBL/GenBank/DDBJ whole genome shotgun (WGS) entry which is preliminary data.</text>
</comment>
<protein>
    <submittedName>
        <fullName evidence="2">Uncharacterized protein</fullName>
    </submittedName>
</protein>
<dbReference type="EMBL" id="JAVRHM010000017">
    <property type="protein sequence ID" value="MDT0690965.1"/>
    <property type="molecule type" value="Genomic_DNA"/>
</dbReference>
<evidence type="ECO:0000256" key="1">
    <source>
        <dbReference type="SAM" id="SignalP"/>
    </source>
</evidence>
<evidence type="ECO:0000313" key="2">
    <source>
        <dbReference type="EMBL" id="MDT0690965.1"/>
    </source>
</evidence>
<sequence length="244" mass="28688">MFRSNFWILPILLFIPSFFITAQNLQAEEEYLQAYDRAIGLENTALFNGVEYVEEYRTINNKHQFFFSRDFILGDVLYDAEVFYNVALKFDIFNNRLIAELESDNTKTVLQLITDKVGWFKLGGKKFINVGTNETTSGFLELIAGDETSGIFKKYVLNPSEKRDKQVMYYEFNPRKSRFFYSEGDGFYPVDSRRDLINIFPEEKKAISEFYKSNKSYLKNDKDQFMTSLYTELLPLLTAKNREL</sequence>
<gene>
    <name evidence="2" type="ORF">RM549_14305</name>
</gene>
<name>A0ABU3E4P6_9FLAO</name>
<proteinExistence type="predicted"/>
<accession>A0ABU3E4P6</accession>
<dbReference type="Proteomes" id="UP001261624">
    <property type="component" value="Unassembled WGS sequence"/>
</dbReference>
<keyword evidence="1" id="KW-0732">Signal</keyword>
<feature type="chain" id="PRO_5045253301" evidence="1">
    <location>
        <begin position="23"/>
        <end position="244"/>
    </location>
</feature>
<feature type="signal peptide" evidence="1">
    <location>
        <begin position="1"/>
        <end position="22"/>
    </location>
</feature>
<evidence type="ECO:0000313" key="3">
    <source>
        <dbReference type="Proteomes" id="UP001261624"/>
    </source>
</evidence>